<evidence type="ECO:0000256" key="1">
    <source>
        <dbReference type="ARBA" id="ARBA00025778"/>
    </source>
</evidence>
<dbReference type="InterPro" id="IPR026134">
    <property type="entry name" value="MDFI/MDFIC"/>
</dbReference>
<dbReference type="Pfam" id="PF15316">
    <property type="entry name" value="MDFI"/>
    <property type="match status" value="1"/>
</dbReference>
<evidence type="ECO:0000313" key="6">
    <source>
        <dbReference type="RefSeq" id="XP_050927478.1"/>
    </source>
</evidence>
<accession>A0AAJ8DQA2</accession>
<dbReference type="GO" id="GO:0010468">
    <property type="term" value="P:regulation of gene expression"/>
    <property type="evidence" value="ECO:0007669"/>
    <property type="project" value="UniProtKB-ARBA"/>
</dbReference>
<dbReference type="RefSeq" id="XP_050927478.1">
    <property type="nucleotide sequence ID" value="XM_051071521.1"/>
</dbReference>
<dbReference type="PANTHER" id="PTHR15304">
    <property type="entry name" value="MYOD FAMILY INHIBITOR"/>
    <property type="match status" value="1"/>
</dbReference>
<comment type="similarity">
    <text evidence="1">Belongs to the MDFI family.</text>
</comment>
<feature type="region of interest" description="Disordered" evidence="2">
    <location>
        <begin position="1"/>
        <end position="28"/>
    </location>
</feature>
<gene>
    <name evidence="4 5 6" type="primary">zgc:113363</name>
</gene>
<sequence>MALTSLRAEPIRIQTNQTASPVSQQPMGHCHSTTQFFVVLNTLPVEEAPPPVSSRSEDGDISDDSLTGTSSTNDVSQLLPSQPTSALRKQKGVDSLSVSPSPVCTPPSSSTSPPPRTRPRSSTCNRHSCSLPHHHHSTKRLSSTKSHASFKTDAAHIKEVAGDDCCVHCLLACLFCEMLSMCSAVGECLACVVGGAGCCDAAVGCCCCVEAAGEAACTEEACQAVLDCGILEDCCGSSDCLEICLECCSICFPA</sequence>
<feature type="compositionally biased region" description="Polar residues" evidence="2">
    <location>
        <begin position="13"/>
        <end position="28"/>
    </location>
</feature>
<proteinExistence type="inferred from homology"/>
<dbReference type="RefSeq" id="XP_050927477.1">
    <property type="nucleotide sequence ID" value="XM_051071520.1"/>
</dbReference>
<evidence type="ECO:0000313" key="4">
    <source>
        <dbReference type="RefSeq" id="XP_050927476.1"/>
    </source>
</evidence>
<dbReference type="PANTHER" id="PTHR15304:SF4">
    <property type="entry name" value="MYOD FAMILY INHIBITOR-LIKE"/>
    <property type="match status" value="1"/>
</dbReference>
<reference evidence="4 5" key="1">
    <citation type="submission" date="2025-04" db="UniProtKB">
        <authorList>
            <consortium name="RefSeq"/>
        </authorList>
    </citation>
    <scope>IDENTIFICATION</scope>
    <source>
        <tissue evidence="4 5">Brain</tissue>
    </source>
</reference>
<feature type="compositionally biased region" description="Polar residues" evidence="2">
    <location>
        <begin position="64"/>
        <end position="87"/>
    </location>
</feature>
<organism evidence="3 5">
    <name type="scientific">Lates calcarifer</name>
    <name type="common">Barramundi</name>
    <name type="synonym">Holocentrus calcarifer</name>
    <dbReference type="NCBI Taxonomy" id="8187"/>
    <lineage>
        <taxon>Eukaryota</taxon>
        <taxon>Metazoa</taxon>
        <taxon>Chordata</taxon>
        <taxon>Craniata</taxon>
        <taxon>Vertebrata</taxon>
        <taxon>Euteleostomi</taxon>
        <taxon>Actinopterygii</taxon>
        <taxon>Neopterygii</taxon>
        <taxon>Teleostei</taxon>
        <taxon>Neoteleostei</taxon>
        <taxon>Acanthomorphata</taxon>
        <taxon>Carangaria</taxon>
        <taxon>Carangaria incertae sedis</taxon>
        <taxon>Centropomidae</taxon>
        <taxon>Lates</taxon>
    </lineage>
</organism>
<dbReference type="AlphaFoldDB" id="A0AAJ8DQA2"/>
<dbReference type="Proteomes" id="UP000694890">
    <property type="component" value="Linkage group LG6"/>
</dbReference>
<dbReference type="GeneID" id="108890573"/>
<feature type="compositionally biased region" description="Low complexity" evidence="2">
    <location>
        <begin position="97"/>
        <end position="111"/>
    </location>
</feature>
<evidence type="ECO:0000256" key="2">
    <source>
        <dbReference type="SAM" id="MobiDB-lite"/>
    </source>
</evidence>
<protein>
    <submittedName>
        <fullName evidence="4 5">MyoD family inhibitor domain-containing protein isoform X1</fullName>
    </submittedName>
</protein>
<evidence type="ECO:0000313" key="3">
    <source>
        <dbReference type="Proteomes" id="UP000694890"/>
    </source>
</evidence>
<feature type="region of interest" description="Disordered" evidence="2">
    <location>
        <begin position="47"/>
        <end position="145"/>
    </location>
</feature>
<name>A0AAJ8DQA2_LATCA</name>
<dbReference type="RefSeq" id="XP_050927476.1">
    <property type="nucleotide sequence ID" value="XM_051071519.1"/>
</dbReference>
<evidence type="ECO:0000313" key="5">
    <source>
        <dbReference type="RefSeq" id="XP_050927477.1"/>
    </source>
</evidence>